<sequence>MREVQPLPMVRPALLHGSRTALCAPTLLCSAEDGSMPDPAAHGVSHGDWRWIRSIDVHVDGGEIEHIATSDDEDRVVFHGIARQLDGHEPVAQVVVERARHATPDGFSERVTLVNGRDVPLAARLDLTIEVELAPLADVRAADAAPSPVELRRDGDAVVVDGGARSMRLSVRGGSLEVEEDGRIVATRHEIVRPGDWSGLTVEATFVDASLHARAAIAPPRVIALPHTRRPALDRWVERASGDLADLLLDAGHGPYLAAGAPWDLTLVARDALIAARLLLPSGGGFAEGTLRSLAALQGTAHDPSTGEQPGRIPHRLRRAGDGEGAARIFEAMDATPLWMVLLHDAWRAGMPAEAAEPLVPALEAALGWLARAVGDDFLRLEPARQDHDWRGTLGAVRHHDGSLADEPVAPVELQGLACLAAASAASMLEAFGRDGEPGRALAAGIRERFRASFWVWRGDTEFPAMALDGAGVPVDALCSSIGQLVGTTLLTLREERKIAALLLDDRLSSGFGLRSLATDAAAYWPLAPYAGAVWPHETAIAIEGLLRRRMLAPARALAAQLERAAGALGGQLPECFAGYGLDEVPGPLPIPGAAGPRAASAASVVPVHAGLVAPRASARAVAPMAEDIGAFPLLRRADPRGGA</sequence>
<keyword evidence="3" id="KW-1185">Reference proteome</keyword>
<accession>A0ABQ2KAT2</accession>
<reference evidence="3" key="1">
    <citation type="journal article" date="2019" name="Int. J. Syst. Evol. Microbiol.">
        <title>The Global Catalogue of Microorganisms (GCM) 10K type strain sequencing project: providing services to taxonomists for standard genome sequencing and annotation.</title>
        <authorList>
            <consortium name="The Broad Institute Genomics Platform"/>
            <consortium name="The Broad Institute Genome Sequencing Center for Infectious Disease"/>
            <person name="Wu L."/>
            <person name="Ma J."/>
        </authorList>
    </citation>
    <scope>NUCLEOTIDE SEQUENCE [LARGE SCALE GENOMIC DNA]</scope>
    <source>
        <strain evidence="3">CGMCC 1.6960</strain>
    </source>
</reference>
<protein>
    <submittedName>
        <fullName evidence="2">Amylo-alpha-1,6-glucosidase</fullName>
    </submittedName>
</protein>
<organism evidence="2 3">
    <name type="scientific">Agrococcus terreus</name>
    <dbReference type="NCBI Taxonomy" id="574649"/>
    <lineage>
        <taxon>Bacteria</taxon>
        <taxon>Bacillati</taxon>
        <taxon>Actinomycetota</taxon>
        <taxon>Actinomycetes</taxon>
        <taxon>Micrococcales</taxon>
        <taxon>Microbacteriaceae</taxon>
        <taxon>Agrococcus</taxon>
    </lineage>
</organism>
<comment type="caution">
    <text evidence="2">The sequence shown here is derived from an EMBL/GenBank/DDBJ whole genome shotgun (WGS) entry which is preliminary data.</text>
</comment>
<dbReference type="Proteomes" id="UP000626982">
    <property type="component" value="Unassembled WGS sequence"/>
</dbReference>
<proteinExistence type="predicted"/>
<dbReference type="InterPro" id="IPR008928">
    <property type="entry name" value="6-hairpin_glycosidase_sf"/>
</dbReference>
<feature type="domain" description="Putative glycogen debranching enzyme N-terminal" evidence="1">
    <location>
        <begin position="25"/>
        <end position="159"/>
    </location>
</feature>
<dbReference type="InterPro" id="IPR032856">
    <property type="entry name" value="GDE_N_bis"/>
</dbReference>
<dbReference type="InterPro" id="IPR012341">
    <property type="entry name" value="6hp_glycosidase-like_sf"/>
</dbReference>
<dbReference type="Pfam" id="PF14742">
    <property type="entry name" value="GDE_N_bis"/>
    <property type="match status" value="1"/>
</dbReference>
<dbReference type="SUPFAM" id="SSF48208">
    <property type="entry name" value="Six-hairpin glycosidases"/>
    <property type="match status" value="1"/>
</dbReference>
<dbReference type="RefSeq" id="WP_188714809.1">
    <property type="nucleotide sequence ID" value="NZ_BAABBD010000001.1"/>
</dbReference>
<evidence type="ECO:0000313" key="3">
    <source>
        <dbReference type="Proteomes" id="UP000626982"/>
    </source>
</evidence>
<dbReference type="Gene3D" id="1.50.10.10">
    <property type="match status" value="1"/>
</dbReference>
<name>A0ABQ2KAT2_9MICO</name>
<evidence type="ECO:0000259" key="1">
    <source>
        <dbReference type="Pfam" id="PF14742"/>
    </source>
</evidence>
<gene>
    <name evidence="2" type="ORF">GCM10010968_00590</name>
</gene>
<dbReference type="EMBL" id="BMLM01000001">
    <property type="protein sequence ID" value="GGN76817.1"/>
    <property type="molecule type" value="Genomic_DNA"/>
</dbReference>
<evidence type="ECO:0000313" key="2">
    <source>
        <dbReference type="EMBL" id="GGN76817.1"/>
    </source>
</evidence>